<keyword evidence="1" id="KW-0677">Repeat</keyword>
<feature type="domain" description="Fibronectin type-III" evidence="3">
    <location>
        <begin position="97"/>
        <end position="185"/>
    </location>
</feature>
<dbReference type="InterPro" id="IPR036116">
    <property type="entry name" value="FN3_sf"/>
</dbReference>
<dbReference type="SUPFAM" id="SSF49265">
    <property type="entry name" value="Fibronectin type III"/>
    <property type="match status" value="4"/>
</dbReference>
<dbReference type="GO" id="GO:0005615">
    <property type="term" value="C:extracellular space"/>
    <property type="evidence" value="ECO:0007669"/>
    <property type="project" value="TreeGrafter"/>
</dbReference>
<evidence type="ECO:0000256" key="1">
    <source>
        <dbReference type="ARBA" id="ARBA00022737"/>
    </source>
</evidence>
<gene>
    <name evidence="4" type="ORF">GDO81_029875</name>
</gene>
<feature type="region of interest" description="Disordered" evidence="2">
    <location>
        <begin position="79"/>
        <end position="101"/>
    </location>
</feature>
<dbReference type="GO" id="GO:0031175">
    <property type="term" value="P:neuron projection development"/>
    <property type="evidence" value="ECO:0007669"/>
    <property type="project" value="TreeGrafter"/>
</dbReference>
<dbReference type="Pfam" id="PF00041">
    <property type="entry name" value="fn3"/>
    <property type="match status" value="3"/>
</dbReference>
<dbReference type="Proteomes" id="UP000824782">
    <property type="component" value="Unassembled WGS sequence"/>
</dbReference>
<keyword evidence="5" id="KW-1185">Reference proteome</keyword>
<organism evidence="4 5">
    <name type="scientific">Engystomops pustulosus</name>
    <name type="common">Tungara frog</name>
    <name type="synonym">Physalaemus pustulosus</name>
    <dbReference type="NCBI Taxonomy" id="76066"/>
    <lineage>
        <taxon>Eukaryota</taxon>
        <taxon>Metazoa</taxon>
        <taxon>Chordata</taxon>
        <taxon>Craniata</taxon>
        <taxon>Vertebrata</taxon>
        <taxon>Euteleostomi</taxon>
        <taxon>Amphibia</taxon>
        <taxon>Batrachia</taxon>
        <taxon>Anura</taxon>
        <taxon>Neobatrachia</taxon>
        <taxon>Hyloidea</taxon>
        <taxon>Leptodactylidae</taxon>
        <taxon>Leiuperinae</taxon>
        <taxon>Engystomops</taxon>
    </lineage>
</organism>
<dbReference type="PANTHER" id="PTHR46708:SF3">
    <property type="entry name" value="TENASCIN-X"/>
    <property type="match status" value="1"/>
</dbReference>
<dbReference type="Gene3D" id="2.60.40.10">
    <property type="entry name" value="Immunoglobulins"/>
    <property type="match status" value="4"/>
</dbReference>
<dbReference type="EMBL" id="WNYA01008671">
    <property type="protein sequence ID" value="KAG8541010.1"/>
    <property type="molecule type" value="Genomic_DNA"/>
</dbReference>
<proteinExistence type="predicted"/>
<dbReference type="GO" id="GO:0030155">
    <property type="term" value="P:regulation of cell adhesion"/>
    <property type="evidence" value="ECO:0007669"/>
    <property type="project" value="TreeGrafter"/>
</dbReference>
<protein>
    <recommendedName>
        <fullName evidence="3">Fibronectin type-III domain-containing protein</fullName>
    </recommendedName>
</protein>
<evidence type="ECO:0000259" key="3">
    <source>
        <dbReference type="PROSITE" id="PS50853"/>
    </source>
</evidence>
<evidence type="ECO:0000313" key="4">
    <source>
        <dbReference type="EMBL" id="KAG8541010.1"/>
    </source>
</evidence>
<dbReference type="CDD" id="cd00063">
    <property type="entry name" value="FN3"/>
    <property type="match status" value="3"/>
</dbReference>
<feature type="domain" description="Fibronectin type-III" evidence="3">
    <location>
        <begin position="1"/>
        <end position="91"/>
    </location>
</feature>
<accession>A0AAV6Z144</accession>
<dbReference type="SMART" id="SM00060">
    <property type="entry name" value="FN3"/>
    <property type="match status" value="3"/>
</dbReference>
<dbReference type="InterPro" id="IPR003961">
    <property type="entry name" value="FN3_dom"/>
</dbReference>
<name>A0AAV6Z144_ENGPU</name>
<reference evidence="4" key="1">
    <citation type="thesis" date="2020" institute="ProQuest LLC" country="789 East Eisenhower Parkway, Ann Arbor, MI, USA">
        <title>Comparative Genomics and Chromosome Evolution.</title>
        <authorList>
            <person name="Mudd A.B."/>
        </authorList>
    </citation>
    <scope>NUCLEOTIDE SEQUENCE</scope>
    <source>
        <strain evidence="4">237g6f4</strain>
        <tissue evidence="4">Blood</tissue>
    </source>
</reference>
<evidence type="ECO:0000256" key="2">
    <source>
        <dbReference type="SAM" id="MobiDB-lite"/>
    </source>
</evidence>
<dbReference type="PROSITE" id="PS50853">
    <property type="entry name" value="FN3"/>
    <property type="match status" value="3"/>
</dbReference>
<dbReference type="PANTHER" id="PTHR46708">
    <property type="entry name" value="TENASCIN"/>
    <property type="match status" value="1"/>
</dbReference>
<dbReference type="InterPro" id="IPR013783">
    <property type="entry name" value="Ig-like_fold"/>
</dbReference>
<dbReference type="InterPro" id="IPR050991">
    <property type="entry name" value="ECM_Regulatory_Proteins"/>
</dbReference>
<dbReference type="AlphaFoldDB" id="A0AAV6Z144"/>
<sequence length="321" mass="35835">MGGLQVQDVTSSSVTLIWKARPGIFESFLIRYEDVTDTLGPREVTVPGDQREVTLHDLSQDTRYAVSLYGVRGGKLSRPLKEEVTTDSSADRGTPPRLSPLSVSEIRQDSFRVTWEPLDGDFDAYVLQYGPAEGPHKEETLRGDETTFLITGLVAEVNYTVELRGILGDSYSDPETTFVFTDGQPREIDLERDLRSYTVKELKPGKKYKFFLYGLSDGKRSKPVTAETSTEKLLPPRLDSFSASDVSSDSVRLSWEVTGGEFDAFLLMYRDTEGKSKEVALDNHERTIEVDSLKPGKRYKFILYGIVGGKRSKASVAETTT</sequence>
<feature type="non-terminal residue" evidence="4">
    <location>
        <position position="321"/>
    </location>
</feature>
<evidence type="ECO:0000313" key="5">
    <source>
        <dbReference type="Proteomes" id="UP000824782"/>
    </source>
</evidence>
<comment type="caution">
    <text evidence="4">The sequence shown here is derived from an EMBL/GenBank/DDBJ whole genome shotgun (WGS) entry which is preliminary data.</text>
</comment>
<feature type="domain" description="Fibronectin type-III" evidence="3">
    <location>
        <begin position="235"/>
        <end position="321"/>
    </location>
</feature>